<comment type="caution">
    <text evidence="1">The sequence shown here is derived from an EMBL/GenBank/DDBJ whole genome shotgun (WGS) entry which is preliminary data.</text>
</comment>
<reference evidence="1" key="1">
    <citation type="submission" date="2020-12" db="EMBL/GenBank/DDBJ databases">
        <title>Metabolic potential, ecology and presence of endohyphal bacteria is reflected in genomic diversity of Mucoromycotina.</title>
        <authorList>
            <person name="Muszewska A."/>
            <person name="Okrasinska A."/>
            <person name="Steczkiewicz K."/>
            <person name="Drgas O."/>
            <person name="Orlowska M."/>
            <person name="Perlinska-Lenart U."/>
            <person name="Aleksandrzak-Piekarczyk T."/>
            <person name="Szatraj K."/>
            <person name="Zielenkiewicz U."/>
            <person name="Pilsyk S."/>
            <person name="Malc E."/>
            <person name="Mieczkowski P."/>
            <person name="Kruszewska J.S."/>
            <person name="Biernat P."/>
            <person name="Pawlowska J."/>
        </authorList>
    </citation>
    <scope>NUCLEOTIDE SEQUENCE</scope>
    <source>
        <strain evidence="1">WA0000017839</strain>
    </source>
</reference>
<name>A0A8H7RQH8_9FUNG</name>
<keyword evidence="2" id="KW-1185">Reference proteome</keyword>
<dbReference type="EMBL" id="JAEPRD010000002">
    <property type="protein sequence ID" value="KAG2213991.1"/>
    <property type="molecule type" value="Genomic_DNA"/>
</dbReference>
<evidence type="ECO:0000313" key="1">
    <source>
        <dbReference type="EMBL" id="KAG2213991.1"/>
    </source>
</evidence>
<evidence type="ECO:0000313" key="2">
    <source>
        <dbReference type="Proteomes" id="UP000603453"/>
    </source>
</evidence>
<protein>
    <submittedName>
        <fullName evidence="1">Uncharacterized protein</fullName>
    </submittedName>
</protein>
<proteinExistence type="predicted"/>
<gene>
    <name evidence="1" type="ORF">INT47_001261</name>
</gene>
<sequence>MYCRAIYDGHLSEMKYFSLTPDDHLCFKYSLKESDYYLPTTNQDFEQEDSLTRRTQSEIFNRSTSIIGPEVIHDMIVFLEFADSNLPLEILQYALINCPNLQKFWCDSHDDNFHTILLDAYLKTGNGIVKGIQNSPDTAQENIKVIRTENIVPSKELLCHIHQYLPAIERLVCLLDDMTNPHVGLFKVDLTAFIYLKLFQLAVQWFGDDSQNTACLEIQFSDKDWEYYHLRRSNPDLTVTKTTLELNERISSSEHGVIRKVIVKCRKHVKFELSFDASLATET</sequence>
<organism evidence="1 2">
    <name type="scientific">Mucor saturninus</name>
    <dbReference type="NCBI Taxonomy" id="64648"/>
    <lineage>
        <taxon>Eukaryota</taxon>
        <taxon>Fungi</taxon>
        <taxon>Fungi incertae sedis</taxon>
        <taxon>Mucoromycota</taxon>
        <taxon>Mucoromycotina</taxon>
        <taxon>Mucoromycetes</taxon>
        <taxon>Mucorales</taxon>
        <taxon>Mucorineae</taxon>
        <taxon>Mucoraceae</taxon>
        <taxon>Mucor</taxon>
    </lineage>
</organism>
<dbReference type="Proteomes" id="UP000603453">
    <property type="component" value="Unassembled WGS sequence"/>
</dbReference>
<dbReference type="AlphaFoldDB" id="A0A8H7RQH8"/>
<accession>A0A8H7RQH8</accession>